<dbReference type="AlphaFoldDB" id="A0A447Q060"/>
<feature type="transmembrane region" description="Helical" evidence="1">
    <location>
        <begin position="59"/>
        <end position="82"/>
    </location>
</feature>
<evidence type="ECO:0000313" key="3">
    <source>
        <dbReference type="Proteomes" id="UP000277214"/>
    </source>
</evidence>
<evidence type="ECO:0000313" key="2">
    <source>
        <dbReference type="EMBL" id="VEA44762.1"/>
    </source>
</evidence>
<name>A0A447Q060_SALET</name>
<keyword evidence="1" id="KW-1133">Transmembrane helix</keyword>
<sequence>MKVAAATAAITVGFGALAVAVAAVLGPLAVIRFGLSMLSVKALPSAAAAATRTGSVLRLLISGPLLCCAWHYLLLVACWVCCSVL</sequence>
<keyword evidence="1" id="KW-0472">Membrane</keyword>
<evidence type="ECO:0000256" key="1">
    <source>
        <dbReference type="SAM" id="Phobius"/>
    </source>
</evidence>
<proteinExistence type="predicted"/>
<keyword evidence="1" id="KW-0812">Transmembrane</keyword>
<organism evidence="2 3">
    <name type="scientific">Salmonella enterica I</name>
    <dbReference type="NCBI Taxonomy" id="59201"/>
    <lineage>
        <taxon>Bacteria</taxon>
        <taxon>Pseudomonadati</taxon>
        <taxon>Pseudomonadota</taxon>
        <taxon>Gammaproteobacteria</taxon>
        <taxon>Enterobacterales</taxon>
        <taxon>Enterobacteriaceae</taxon>
        <taxon>Salmonella</taxon>
    </lineage>
</organism>
<reference evidence="2 3" key="1">
    <citation type="submission" date="2018-12" db="EMBL/GenBank/DDBJ databases">
        <authorList>
            <consortium name="Pathogen Informatics"/>
        </authorList>
    </citation>
    <scope>NUCLEOTIDE SEQUENCE [LARGE SCALE GENOMIC DNA]</scope>
    <source>
        <strain evidence="2 3">NCTC8272</strain>
    </source>
</reference>
<accession>A0A447Q060</accession>
<dbReference type="Proteomes" id="UP000277214">
    <property type="component" value="Chromosome 1"/>
</dbReference>
<protein>
    <submittedName>
        <fullName evidence="2">Phage tail tape measure protein</fullName>
    </submittedName>
</protein>
<gene>
    <name evidence="2" type="ORF">NCTC8272_05804</name>
</gene>
<dbReference type="EMBL" id="LR134149">
    <property type="protein sequence ID" value="VEA44762.1"/>
    <property type="molecule type" value="Genomic_DNA"/>
</dbReference>